<evidence type="ECO:0000256" key="1">
    <source>
        <dbReference type="ARBA" id="ARBA00004430"/>
    </source>
</evidence>
<keyword evidence="14" id="KW-1185">Reference proteome</keyword>
<evidence type="ECO:0000256" key="11">
    <source>
        <dbReference type="SAM" id="Coils"/>
    </source>
</evidence>
<keyword evidence="3 10" id="KW-0853">WD repeat</keyword>
<gene>
    <name evidence="13" type="ORF">HK105_203396</name>
</gene>
<keyword evidence="4" id="KW-0677">Repeat</keyword>
<evidence type="ECO:0000313" key="14">
    <source>
        <dbReference type="Proteomes" id="UP001527925"/>
    </source>
</evidence>
<evidence type="ECO:0000256" key="7">
    <source>
        <dbReference type="ARBA" id="ARBA00023273"/>
    </source>
</evidence>
<dbReference type="SUPFAM" id="SSF50969">
    <property type="entry name" value="YVTN repeat-like/Quinoprotein amine dehydrogenase"/>
    <property type="match status" value="1"/>
</dbReference>
<evidence type="ECO:0000256" key="8">
    <source>
        <dbReference type="ARBA" id="ARBA00023605"/>
    </source>
</evidence>
<evidence type="ECO:0000256" key="12">
    <source>
        <dbReference type="SAM" id="MobiDB-lite"/>
    </source>
</evidence>
<dbReference type="InterPro" id="IPR036322">
    <property type="entry name" value="WD40_repeat_dom_sf"/>
</dbReference>
<protein>
    <recommendedName>
        <fullName evidence="9">Cilia- and flagella-associated protein 43</fullName>
    </recommendedName>
</protein>
<proteinExistence type="inferred from homology"/>
<dbReference type="InterPro" id="IPR011044">
    <property type="entry name" value="Quino_amine_DH_bsu"/>
</dbReference>
<keyword evidence="7" id="KW-0966">Cell projection</keyword>
<evidence type="ECO:0000256" key="2">
    <source>
        <dbReference type="ARBA" id="ARBA00022490"/>
    </source>
</evidence>
<feature type="compositionally biased region" description="Basic and acidic residues" evidence="12">
    <location>
        <begin position="1111"/>
        <end position="1130"/>
    </location>
</feature>
<dbReference type="Pfam" id="PF25828">
    <property type="entry name" value="CC_Cfap43"/>
    <property type="match status" value="1"/>
</dbReference>
<keyword evidence="2" id="KW-0963">Cytoplasm</keyword>
<dbReference type="Proteomes" id="UP001527925">
    <property type="component" value="Unassembled WGS sequence"/>
</dbReference>
<dbReference type="PROSITE" id="PS50082">
    <property type="entry name" value="WD_REPEATS_2"/>
    <property type="match status" value="1"/>
</dbReference>
<feature type="coiled-coil region" evidence="11">
    <location>
        <begin position="1168"/>
        <end position="1206"/>
    </location>
</feature>
<feature type="repeat" description="WD" evidence="10">
    <location>
        <begin position="723"/>
        <end position="755"/>
    </location>
</feature>
<name>A0ABR4NBV6_9FUNG</name>
<evidence type="ECO:0000256" key="4">
    <source>
        <dbReference type="ARBA" id="ARBA00022737"/>
    </source>
</evidence>
<dbReference type="InterPro" id="IPR001680">
    <property type="entry name" value="WD40_rpt"/>
</dbReference>
<reference evidence="13 14" key="1">
    <citation type="submission" date="2023-09" db="EMBL/GenBank/DDBJ databases">
        <title>Pangenome analysis of Batrachochytrium dendrobatidis and related Chytrids.</title>
        <authorList>
            <person name="Yacoub M.N."/>
            <person name="Stajich J.E."/>
            <person name="James T.Y."/>
        </authorList>
    </citation>
    <scope>NUCLEOTIDE SEQUENCE [LARGE SCALE GENOMIC DNA]</scope>
    <source>
        <strain evidence="13 14">JEL0888</strain>
    </source>
</reference>
<dbReference type="Gene3D" id="2.130.10.10">
    <property type="entry name" value="YVTN repeat-like/Quinoprotein amine dehydrogenase"/>
    <property type="match status" value="4"/>
</dbReference>
<dbReference type="SMART" id="SM00320">
    <property type="entry name" value="WD40"/>
    <property type="match status" value="8"/>
</dbReference>
<feature type="coiled-coil region" evidence="11">
    <location>
        <begin position="1253"/>
        <end position="1294"/>
    </location>
</feature>
<dbReference type="SUPFAM" id="SSF50978">
    <property type="entry name" value="WD40 repeat-like"/>
    <property type="match status" value="1"/>
</dbReference>
<dbReference type="PANTHER" id="PTHR14885">
    <property type="entry name" value="CILIA- AND FLAGELLA-ASSOCIATED PROTEIN 43-RELATED"/>
    <property type="match status" value="1"/>
</dbReference>
<keyword evidence="6" id="KW-0206">Cytoskeleton</keyword>
<feature type="region of interest" description="Disordered" evidence="12">
    <location>
        <begin position="971"/>
        <end position="998"/>
    </location>
</feature>
<feature type="region of interest" description="Disordered" evidence="12">
    <location>
        <begin position="798"/>
        <end position="832"/>
    </location>
</feature>
<accession>A0ABR4NBV6</accession>
<dbReference type="EMBL" id="JADGIZ020000013">
    <property type="protein sequence ID" value="KAL2916964.1"/>
    <property type="molecule type" value="Genomic_DNA"/>
</dbReference>
<evidence type="ECO:0000256" key="3">
    <source>
        <dbReference type="ARBA" id="ARBA00022574"/>
    </source>
</evidence>
<feature type="coiled-coil region" evidence="11">
    <location>
        <begin position="1556"/>
        <end position="1590"/>
    </location>
</feature>
<keyword evidence="5 11" id="KW-0175">Coiled coil</keyword>
<evidence type="ECO:0000256" key="6">
    <source>
        <dbReference type="ARBA" id="ARBA00023212"/>
    </source>
</evidence>
<sequence>MGLYGEVELGKSRGHTAVCSPVFVRPNLLCYVSGNCINAVDTGHFTPIERTVPEATVSAAESSSESGLRPQRLAGHISPETHNRIVVADAQISAFAVYARDGVVAYVESGSSKVKVAKWSISNGITTPMGELEAVQDLQILALTFSADGQYLAALGDLPSYQITIWNWRAQKAVANCSNDAPACSISFDPLDSKRLCTSGRGGVIKFWKLKVGFRKHLLLPTVGAEMPKQPIVESETPVNLLASLRFDTRSTVVEEHEPIKVVPLGHTWSPAHKVYCSSDDGCEIYLFDPETGACDIVVSTKRDVTFLEPMQLSSEQPEADKCPSGSMRCVAINAHGFIVGGQDGALRIVTSEGAASKVINVTGGVPISNIVVSPDFKQVIVEAQNTRIFLVNLQNERNLLVVNSDTHSIVAVGTYVLFNKSVTISANGLLQFWDIEKQTLMTRVATNSTPSCLAVSPISYLIGIGSTSGHVRIYDTSGIPEKPPRLVFRKRVHSGCVKKLSKEISIRVKLMFRECQVSFESGGRYMMSAAEDGHVFLYDVFEKFKVMGYLMIAGTFSGAMWNNEELDDKPAFLRLYVLSREEQQQSTLIYRFELPLDQELTCAGDEPMRISKSLYQQIVYKIEDHITDIAVLPSHLSAGRETFYLLTGERKLKVVMAPSNPTLVSDKILLGAPSSEYTDHQRSPALLSPSNTREWLLTWAPDGLITIRSLIEPERSIKLYAHDPHQGGVRDAIFSRDCRFIITAGGDGLLRRWDWRYSTGGRRVALEAAENAENLADERRPVADDITARLAEMFERTPVTDQSDSVHEDDLLDSLEKSKRPEVHTSSEKDTYRAQIESKVKGITEKLLRAMEKNETVPQLEQIDREEFIVDFEERDRLISEADAKIRGIRREIEEENLKKHVIRNRLKKECWDSMEVVGQSIKSFNKETMTNRLTEAPNYPIRHRSKAQLRWVEKMKRLRRVQIAVHNATRKKSVHEESAADEQHAEEGEAKKVVQTQSKNSELLYDPFELTTNERRRIQSVLLGEYILDIKTEFNARFNEMFKLKQDEIVKIEEKNDRINTILQQLQLQEAVYHPELDEDEVPTRIIEVLDSEVTCERFITAEERKRIEEKRRQEEERQRQQAEDNSRQRALMTMMGGKLEDRTEQDNKVELVKPEWMNKPKADMTDEERKLLKEFEKKMAIFKEEQEKYRKALETELRKLQSTIGEICDGFDTQLREFYRKKLATDQAIYQCELRMIKLAQAEFAIQRRLEDLRQEKTMYTNEIPEIKKELEKYREEYESALKRDKEIERLFKKEFHGSDFFYEALLRLFKRRDGGRVDKEEPAKAKEEDWNPFAAAERDQGISEADPPPLNQDVDMPEGLPLELWNKLVDLRDKKIATEQEVLTTSRKFNDMQTLVQNVLEESDRIRTESEKTANELAQFLEYKFQNTYNLDSLFNLKQGQVEVPQAPVVTDYSDALLIHRSAVERLNDSIVALGKAKVDALTEMKDYRKGIHALEWENKMFDYQAEDLVIRTRDIQLLRVTKQMQEYIRSGDEHKQATEIAALEKRAEYSQKAHLHKIEEKKKTVQRLQKKIREKVLENQALDTQLRELDSAVMERRNIHDVKLKRASETRRKDPLREIYTRRRLIDLAKSQAQDIAILREEVERLRLRTYPAFQV</sequence>
<feature type="compositionally biased region" description="Basic and acidic residues" evidence="12">
    <location>
        <begin position="976"/>
        <end position="994"/>
    </location>
</feature>
<comment type="caution">
    <text evidence="13">The sequence shown here is derived from an EMBL/GenBank/DDBJ whole genome shotgun (WGS) entry which is preliminary data.</text>
</comment>
<evidence type="ECO:0000256" key="9">
    <source>
        <dbReference type="ARBA" id="ARBA00023662"/>
    </source>
</evidence>
<dbReference type="InterPro" id="IPR015943">
    <property type="entry name" value="WD40/YVTN_repeat-like_dom_sf"/>
</dbReference>
<dbReference type="PANTHER" id="PTHR14885:SF1">
    <property type="entry name" value="CILIA- AND FLAGELLA-ASSOCIATED PROTEIN 43"/>
    <property type="match status" value="1"/>
</dbReference>
<evidence type="ECO:0000313" key="13">
    <source>
        <dbReference type="EMBL" id="KAL2916964.1"/>
    </source>
</evidence>
<evidence type="ECO:0000256" key="10">
    <source>
        <dbReference type="PROSITE-ProRule" id="PRU00221"/>
    </source>
</evidence>
<comment type="similarity">
    <text evidence="8">Belongs to the CFAP43 family.</text>
</comment>
<feature type="region of interest" description="Disordered" evidence="12">
    <location>
        <begin position="1111"/>
        <end position="1131"/>
    </location>
</feature>
<feature type="compositionally biased region" description="Basic and acidic residues" evidence="12">
    <location>
        <begin position="805"/>
        <end position="832"/>
    </location>
</feature>
<comment type="subcellular location">
    <subcellularLocation>
        <location evidence="1">Cytoplasm</location>
        <location evidence="1">Cytoskeleton</location>
        <location evidence="1">Cilium axoneme</location>
    </subcellularLocation>
</comment>
<evidence type="ECO:0000256" key="5">
    <source>
        <dbReference type="ARBA" id="ARBA00023054"/>
    </source>
</evidence>
<organism evidence="13 14">
    <name type="scientific">Polyrhizophydium stewartii</name>
    <dbReference type="NCBI Taxonomy" id="2732419"/>
    <lineage>
        <taxon>Eukaryota</taxon>
        <taxon>Fungi</taxon>
        <taxon>Fungi incertae sedis</taxon>
        <taxon>Chytridiomycota</taxon>
        <taxon>Chytridiomycota incertae sedis</taxon>
        <taxon>Chytridiomycetes</taxon>
        <taxon>Rhizophydiales</taxon>
        <taxon>Rhizophydiales incertae sedis</taxon>
        <taxon>Polyrhizophydium</taxon>
    </lineage>
</organism>
<dbReference type="Pfam" id="PF00400">
    <property type="entry name" value="WD40"/>
    <property type="match status" value="1"/>
</dbReference>